<sequence length="353" mass="40728">MRHYTRFFALSIQKLFLQYHLYHWDRTLKHPLHAIAFFLNPRFQYKRGVGTDPDVLQVVHEVFAKLDLTAKDAKKGFDDQAAIASRLEMVPVEWWFIYGNHTPTLRRLAIKVLSQIASSSTCERNWSAFALIHRKQRNQLAYPRLQRLVFCYCNMKLKFRDMEAKNDKVAKKDYLNLLDITTEVGEEEDNQLFPWVRPLHLDDEDGNPDPRIAAHLVITSWPFFDSTSIEHGSRPNATSSSAFGYDGSRGEETNYGSDPRNDEGDVRQQQQSGQPLTFTCEDDFTHCTQDEDHDFRRVGPSIGAIGKPYGESQRRMTLYNEDSLSASFESMSIETQFNDSSNKANIYAPYAMS</sequence>
<evidence type="ECO:0000313" key="4">
    <source>
        <dbReference type="Proteomes" id="UP000288805"/>
    </source>
</evidence>
<comment type="caution">
    <text evidence="3">The sequence shown here is derived from an EMBL/GenBank/DDBJ whole genome shotgun (WGS) entry which is preliminary data.</text>
</comment>
<name>A0A438BTS6_VITVI</name>
<dbReference type="InterPro" id="IPR012337">
    <property type="entry name" value="RNaseH-like_sf"/>
</dbReference>
<dbReference type="AlphaFoldDB" id="A0A438BTS6"/>
<dbReference type="Pfam" id="PF05699">
    <property type="entry name" value="Dimer_Tnp_hAT"/>
    <property type="match status" value="1"/>
</dbReference>
<evidence type="ECO:0000259" key="2">
    <source>
        <dbReference type="Pfam" id="PF05699"/>
    </source>
</evidence>
<organism evidence="3 4">
    <name type="scientific">Vitis vinifera</name>
    <name type="common">Grape</name>
    <dbReference type="NCBI Taxonomy" id="29760"/>
    <lineage>
        <taxon>Eukaryota</taxon>
        <taxon>Viridiplantae</taxon>
        <taxon>Streptophyta</taxon>
        <taxon>Embryophyta</taxon>
        <taxon>Tracheophyta</taxon>
        <taxon>Spermatophyta</taxon>
        <taxon>Magnoliopsida</taxon>
        <taxon>eudicotyledons</taxon>
        <taxon>Gunneridae</taxon>
        <taxon>Pentapetalae</taxon>
        <taxon>rosids</taxon>
        <taxon>Vitales</taxon>
        <taxon>Vitaceae</taxon>
        <taxon>Viteae</taxon>
        <taxon>Vitis</taxon>
    </lineage>
</organism>
<reference evidence="3 4" key="1">
    <citation type="journal article" date="2018" name="PLoS Genet.">
        <title>Population sequencing reveals clonal diversity and ancestral inbreeding in the grapevine cultivar Chardonnay.</title>
        <authorList>
            <person name="Roach M.J."/>
            <person name="Johnson D.L."/>
            <person name="Bohlmann J."/>
            <person name="van Vuuren H.J."/>
            <person name="Jones S.J."/>
            <person name="Pretorius I.S."/>
            <person name="Schmidt S.A."/>
            <person name="Borneman A.R."/>
        </authorList>
    </citation>
    <scope>NUCLEOTIDE SEQUENCE [LARGE SCALE GENOMIC DNA]</scope>
    <source>
        <strain evidence="4">cv. Chardonnay</strain>
        <tissue evidence="3">Leaf</tissue>
    </source>
</reference>
<proteinExistence type="predicted"/>
<dbReference type="GO" id="GO:0046983">
    <property type="term" value="F:protein dimerization activity"/>
    <property type="evidence" value="ECO:0007669"/>
    <property type="project" value="InterPro"/>
</dbReference>
<evidence type="ECO:0000256" key="1">
    <source>
        <dbReference type="SAM" id="MobiDB-lite"/>
    </source>
</evidence>
<feature type="compositionally biased region" description="Polar residues" evidence="1">
    <location>
        <begin position="231"/>
        <end position="242"/>
    </location>
</feature>
<accession>A0A438BTS6</accession>
<feature type="domain" description="HAT C-terminal dimerisation" evidence="2">
    <location>
        <begin position="88"/>
        <end position="152"/>
    </location>
</feature>
<gene>
    <name evidence="3" type="ORF">CK203_090484</name>
</gene>
<dbReference type="InterPro" id="IPR008906">
    <property type="entry name" value="HATC_C_dom"/>
</dbReference>
<dbReference type="EMBL" id="QGNW01002620">
    <property type="protein sequence ID" value="RVW14385.1"/>
    <property type="molecule type" value="Genomic_DNA"/>
</dbReference>
<dbReference type="Proteomes" id="UP000288805">
    <property type="component" value="Unassembled WGS sequence"/>
</dbReference>
<feature type="region of interest" description="Disordered" evidence="1">
    <location>
        <begin position="231"/>
        <end position="275"/>
    </location>
</feature>
<protein>
    <recommendedName>
        <fullName evidence="2">HAT C-terminal dimerisation domain-containing protein</fullName>
    </recommendedName>
</protein>
<dbReference type="SUPFAM" id="SSF53098">
    <property type="entry name" value="Ribonuclease H-like"/>
    <property type="match status" value="1"/>
</dbReference>
<evidence type="ECO:0000313" key="3">
    <source>
        <dbReference type="EMBL" id="RVW14385.1"/>
    </source>
</evidence>